<comment type="caution">
    <text evidence="1">The sequence shown here is derived from an EMBL/GenBank/DDBJ whole genome shotgun (WGS) entry which is preliminary data.</text>
</comment>
<evidence type="ECO:0000313" key="1">
    <source>
        <dbReference type="EMBL" id="KAF7829266.1"/>
    </source>
</evidence>
<organism evidence="1 2">
    <name type="scientific">Senna tora</name>
    <dbReference type="NCBI Taxonomy" id="362788"/>
    <lineage>
        <taxon>Eukaryota</taxon>
        <taxon>Viridiplantae</taxon>
        <taxon>Streptophyta</taxon>
        <taxon>Embryophyta</taxon>
        <taxon>Tracheophyta</taxon>
        <taxon>Spermatophyta</taxon>
        <taxon>Magnoliopsida</taxon>
        <taxon>eudicotyledons</taxon>
        <taxon>Gunneridae</taxon>
        <taxon>Pentapetalae</taxon>
        <taxon>rosids</taxon>
        <taxon>fabids</taxon>
        <taxon>Fabales</taxon>
        <taxon>Fabaceae</taxon>
        <taxon>Caesalpinioideae</taxon>
        <taxon>Cassia clade</taxon>
        <taxon>Senna</taxon>
    </lineage>
</organism>
<name>A0A834WRG0_9FABA</name>
<gene>
    <name evidence="1" type="ORF">G2W53_020430</name>
</gene>
<dbReference type="EMBL" id="JAAIUW010000006">
    <property type="protein sequence ID" value="KAF7829266.1"/>
    <property type="molecule type" value="Genomic_DNA"/>
</dbReference>
<sequence>MGQYWKRKRSQLITRPTGKFHEKIAATYIIQHKQSLRNREGAKKQLTPLNRIKLQENNLQMSETDEKCHSSGSPRIHDMMNAALKII</sequence>
<dbReference type="AlphaFoldDB" id="A0A834WRG0"/>
<dbReference type="Proteomes" id="UP000634136">
    <property type="component" value="Unassembled WGS sequence"/>
</dbReference>
<evidence type="ECO:0000313" key="2">
    <source>
        <dbReference type="Proteomes" id="UP000634136"/>
    </source>
</evidence>
<reference evidence="1" key="1">
    <citation type="submission" date="2020-09" db="EMBL/GenBank/DDBJ databases">
        <title>Genome-Enabled Discovery of Anthraquinone Biosynthesis in Senna tora.</title>
        <authorList>
            <person name="Kang S.-H."/>
            <person name="Pandey R.P."/>
            <person name="Lee C.-M."/>
            <person name="Sim J.-S."/>
            <person name="Jeong J.-T."/>
            <person name="Choi B.-S."/>
            <person name="Jung M."/>
            <person name="Ginzburg D."/>
            <person name="Zhao K."/>
            <person name="Won S.Y."/>
            <person name="Oh T.-J."/>
            <person name="Yu Y."/>
            <person name="Kim N.-H."/>
            <person name="Lee O.R."/>
            <person name="Lee T.-H."/>
            <person name="Bashyal P."/>
            <person name="Kim T.-S."/>
            <person name="Lee W.-H."/>
            <person name="Kawkins C."/>
            <person name="Kim C.-K."/>
            <person name="Kim J.S."/>
            <person name="Ahn B.O."/>
            <person name="Rhee S.Y."/>
            <person name="Sohng J.K."/>
        </authorList>
    </citation>
    <scope>NUCLEOTIDE SEQUENCE</scope>
    <source>
        <tissue evidence="1">Leaf</tissue>
    </source>
</reference>
<protein>
    <submittedName>
        <fullName evidence="1">Uncharacterized protein</fullName>
    </submittedName>
</protein>
<accession>A0A834WRG0</accession>
<proteinExistence type="predicted"/>
<keyword evidence="2" id="KW-1185">Reference proteome</keyword>